<evidence type="ECO:0000256" key="11">
    <source>
        <dbReference type="SAM" id="Phobius"/>
    </source>
</evidence>
<dbReference type="Pfam" id="PF00672">
    <property type="entry name" value="HAMP"/>
    <property type="match status" value="1"/>
</dbReference>
<feature type="domain" description="HAMP" evidence="13">
    <location>
        <begin position="218"/>
        <end position="271"/>
    </location>
</feature>
<evidence type="ECO:0000256" key="5">
    <source>
        <dbReference type="ARBA" id="ARBA00022989"/>
    </source>
</evidence>
<dbReference type="RefSeq" id="WP_318639623.1">
    <property type="nucleotide sequence ID" value="NZ_CP137892.1"/>
</dbReference>
<keyword evidence="7 9" id="KW-0807">Transducer</keyword>
<dbReference type="EMBL" id="CP137892">
    <property type="protein sequence ID" value="WPC03182.1"/>
    <property type="molecule type" value="Genomic_DNA"/>
</dbReference>
<evidence type="ECO:0000256" key="10">
    <source>
        <dbReference type="SAM" id="Coils"/>
    </source>
</evidence>
<gene>
    <name evidence="14" type="ORF">SBP02_10240</name>
</gene>
<comment type="similarity">
    <text evidence="8">Belongs to the methyl-accepting chemotaxis (MCP) protein family.</text>
</comment>
<feature type="coiled-coil region" evidence="10">
    <location>
        <begin position="383"/>
        <end position="413"/>
    </location>
</feature>
<keyword evidence="10" id="KW-0175">Coiled coil</keyword>
<keyword evidence="15" id="KW-1185">Reference proteome</keyword>
<evidence type="ECO:0000256" key="2">
    <source>
        <dbReference type="ARBA" id="ARBA00022475"/>
    </source>
</evidence>
<feature type="domain" description="Methyl-accepting transducer" evidence="12">
    <location>
        <begin position="315"/>
        <end position="551"/>
    </location>
</feature>
<accession>A0ABZ0PPW2</accession>
<evidence type="ECO:0000259" key="13">
    <source>
        <dbReference type="PROSITE" id="PS50885"/>
    </source>
</evidence>
<comment type="subcellular location">
    <subcellularLocation>
        <location evidence="1">Cell membrane</location>
    </subcellularLocation>
</comment>
<keyword evidence="5 11" id="KW-1133">Transmembrane helix</keyword>
<evidence type="ECO:0000256" key="9">
    <source>
        <dbReference type="PROSITE-ProRule" id="PRU00284"/>
    </source>
</evidence>
<evidence type="ECO:0000256" key="4">
    <source>
        <dbReference type="ARBA" id="ARBA00022692"/>
    </source>
</evidence>
<dbReference type="Pfam" id="PF12729">
    <property type="entry name" value="4HB_MCP_1"/>
    <property type="match status" value="1"/>
</dbReference>
<dbReference type="InterPro" id="IPR024478">
    <property type="entry name" value="HlyB_4HB_MCP"/>
</dbReference>
<dbReference type="SMART" id="SM00304">
    <property type="entry name" value="HAMP"/>
    <property type="match status" value="1"/>
</dbReference>
<dbReference type="Gene3D" id="1.10.287.950">
    <property type="entry name" value="Methyl-accepting chemotaxis protein"/>
    <property type="match status" value="1"/>
</dbReference>
<evidence type="ECO:0000256" key="1">
    <source>
        <dbReference type="ARBA" id="ARBA00004236"/>
    </source>
</evidence>
<dbReference type="PROSITE" id="PS50885">
    <property type="entry name" value="HAMP"/>
    <property type="match status" value="1"/>
</dbReference>
<evidence type="ECO:0000259" key="12">
    <source>
        <dbReference type="PROSITE" id="PS50111"/>
    </source>
</evidence>
<dbReference type="Pfam" id="PF00015">
    <property type="entry name" value="MCPsignal"/>
    <property type="match status" value="1"/>
</dbReference>
<evidence type="ECO:0000313" key="14">
    <source>
        <dbReference type="EMBL" id="WPC03182.1"/>
    </source>
</evidence>
<dbReference type="Gene3D" id="6.10.340.10">
    <property type="match status" value="1"/>
</dbReference>
<feature type="transmembrane region" description="Helical" evidence="11">
    <location>
        <begin position="14"/>
        <end position="33"/>
    </location>
</feature>
<dbReference type="PROSITE" id="PS50111">
    <property type="entry name" value="CHEMOTAXIS_TRANSDUC_2"/>
    <property type="match status" value="1"/>
</dbReference>
<evidence type="ECO:0000256" key="3">
    <source>
        <dbReference type="ARBA" id="ARBA00022481"/>
    </source>
</evidence>
<dbReference type="PANTHER" id="PTHR32089:SF112">
    <property type="entry name" value="LYSOZYME-LIKE PROTEIN-RELATED"/>
    <property type="match status" value="1"/>
</dbReference>
<evidence type="ECO:0000313" key="15">
    <source>
        <dbReference type="Proteomes" id="UP001305928"/>
    </source>
</evidence>
<keyword evidence="2" id="KW-1003">Cell membrane</keyword>
<keyword evidence="6 11" id="KW-0472">Membrane</keyword>
<dbReference type="SMART" id="SM00283">
    <property type="entry name" value="MA"/>
    <property type="match status" value="1"/>
</dbReference>
<dbReference type="PANTHER" id="PTHR32089">
    <property type="entry name" value="METHYL-ACCEPTING CHEMOTAXIS PROTEIN MCPB"/>
    <property type="match status" value="1"/>
</dbReference>
<keyword evidence="3" id="KW-0488">Methylation</keyword>
<keyword evidence="4 11" id="KW-0812">Transmembrane</keyword>
<protein>
    <submittedName>
        <fullName evidence="14">Methyl-accepting chemotaxis protein</fullName>
    </submittedName>
</protein>
<dbReference type="InterPro" id="IPR004089">
    <property type="entry name" value="MCPsignal_dom"/>
</dbReference>
<proteinExistence type="inferred from homology"/>
<sequence>MLGYIANLRIGSKLILVFTLLTVAFGALLFSSLQRFATLQQSEAELFQGSLERVAQVKELRINIITQRAELLQAMADADAGGDGLRRSEGQIEALSLANDRLFGELLEGLGEDGEPRRLLDQLIGVRNAFVETRDRQLLPLIRAGQLEQAEALALGIQLERMEQINELGLRLAELTENNVRQALAQSREAVERQRLEQLTVGALALLFGIVMAWQLSRHIAQPLAHLTLMAERISRGEIPRELRNETRRDEVGRLAQAFGQMSQYLLALAAKAEYLAQGHLSQDSQPVSEQDVLGTAFATMLANLRNLVGELNEGISVLATSSEEVLAATSQVATNTQETATAISEIVTTVDEVKQTAVLASGKAQSVADSTARTREVAQGGRQAVEEALKGMEQIREQMQAVAESIMRLGEQSQTIGEIVASVSDLAEQSNLLGVNASIEAMRAGETGKGFSVVAQEVKALADQSKQATAQVRGILGEIQKAMTKAVLLAEQGSKAVESGYERAQSSGEAIRALDSSIAESSEMALQIAATSQQQMVGMDQVANAMASIREASQSNVSGTRQMDQATRNLHELGVKLQGLAAQFKL</sequence>
<evidence type="ECO:0000256" key="8">
    <source>
        <dbReference type="ARBA" id="ARBA00029447"/>
    </source>
</evidence>
<organism evidence="14 15">
    <name type="scientific">Pseudomonas benzenivorans</name>
    <dbReference type="NCBI Taxonomy" id="556533"/>
    <lineage>
        <taxon>Bacteria</taxon>
        <taxon>Pseudomonadati</taxon>
        <taxon>Pseudomonadota</taxon>
        <taxon>Gammaproteobacteria</taxon>
        <taxon>Pseudomonadales</taxon>
        <taxon>Pseudomonadaceae</taxon>
        <taxon>Pseudomonas</taxon>
    </lineage>
</organism>
<reference evidence="14 15" key="1">
    <citation type="submission" date="2023-11" db="EMBL/GenBank/DDBJ databases">
        <title>Complete genome of Pseudomonas benzenivorans BA3361.</title>
        <authorList>
            <person name="Shin S.Y."/>
            <person name="Song J."/>
            <person name="Kang H."/>
        </authorList>
    </citation>
    <scope>NUCLEOTIDE SEQUENCE [LARGE SCALE GENOMIC DNA]</scope>
    <source>
        <strain evidence="14 15">HNIBRBA3361</strain>
    </source>
</reference>
<dbReference type="CDD" id="cd06225">
    <property type="entry name" value="HAMP"/>
    <property type="match status" value="1"/>
</dbReference>
<dbReference type="Proteomes" id="UP001305928">
    <property type="component" value="Chromosome"/>
</dbReference>
<dbReference type="SUPFAM" id="SSF58104">
    <property type="entry name" value="Methyl-accepting chemotaxis protein (MCP) signaling domain"/>
    <property type="match status" value="1"/>
</dbReference>
<evidence type="ECO:0000256" key="7">
    <source>
        <dbReference type="ARBA" id="ARBA00023224"/>
    </source>
</evidence>
<evidence type="ECO:0000256" key="6">
    <source>
        <dbReference type="ARBA" id="ARBA00023136"/>
    </source>
</evidence>
<name>A0ABZ0PPW2_9PSED</name>
<dbReference type="InterPro" id="IPR003660">
    <property type="entry name" value="HAMP_dom"/>
</dbReference>